<protein>
    <submittedName>
        <fullName evidence="2">Uncharacterized protein</fullName>
    </submittedName>
</protein>
<keyword evidence="1" id="KW-0472">Membrane</keyword>
<dbReference type="Proteomes" id="UP000813427">
    <property type="component" value="Unassembled WGS sequence"/>
</dbReference>
<gene>
    <name evidence="2" type="ORF">BKA59DRAFT_408852</name>
</gene>
<dbReference type="EMBL" id="JAGPXF010000008">
    <property type="protein sequence ID" value="KAH7232749.1"/>
    <property type="molecule type" value="Genomic_DNA"/>
</dbReference>
<sequence>NYSQDIINYVLNNNLNLLNTLDTLINLYSNIINLTLINILLAKAIIKDYFITSSNYFIFNLTLLNVKPALN</sequence>
<accession>A0A8K0RMD7</accession>
<feature type="transmembrane region" description="Helical" evidence="1">
    <location>
        <begin position="27"/>
        <end position="46"/>
    </location>
</feature>
<evidence type="ECO:0000313" key="3">
    <source>
        <dbReference type="Proteomes" id="UP000813427"/>
    </source>
</evidence>
<evidence type="ECO:0000313" key="2">
    <source>
        <dbReference type="EMBL" id="KAH7232749.1"/>
    </source>
</evidence>
<proteinExistence type="predicted"/>
<reference evidence="2" key="1">
    <citation type="journal article" date="2021" name="Nat. Commun.">
        <title>Genetic determinants of endophytism in the Arabidopsis root mycobiome.</title>
        <authorList>
            <person name="Mesny F."/>
            <person name="Miyauchi S."/>
            <person name="Thiergart T."/>
            <person name="Pickel B."/>
            <person name="Atanasova L."/>
            <person name="Karlsson M."/>
            <person name="Huettel B."/>
            <person name="Barry K.W."/>
            <person name="Haridas S."/>
            <person name="Chen C."/>
            <person name="Bauer D."/>
            <person name="Andreopoulos W."/>
            <person name="Pangilinan J."/>
            <person name="LaButti K."/>
            <person name="Riley R."/>
            <person name="Lipzen A."/>
            <person name="Clum A."/>
            <person name="Drula E."/>
            <person name="Henrissat B."/>
            <person name="Kohler A."/>
            <person name="Grigoriev I.V."/>
            <person name="Martin F.M."/>
            <person name="Hacquard S."/>
        </authorList>
    </citation>
    <scope>NUCLEOTIDE SEQUENCE</scope>
    <source>
        <strain evidence="2">MPI-SDFR-AT-0068</strain>
    </source>
</reference>
<evidence type="ECO:0000256" key="1">
    <source>
        <dbReference type="SAM" id="Phobius"/>
    </source>
</evidence>
<keyword evidence="1" id="KW-0812">Transmembrane</keyword>
<dbReference type="AlphaFoldDB" id="A0A8K0RMD7"/>
<name>A0A8K0RMD7_9HYPO</name>
<keyword evidence="3" id="KW-1185">Reference proteome</keyword>
<feature type="non-terminal residue" evidence="2">
    <location>
        <position position="1"/>
    </location>
</feature>
<organism evidence="2 3">
    <name type="scientific">Fusarium tricinctum</name>
    <dbReference type="NCBI Taxonomy" id="61284"/>
    <lineage>
        <taxon>Eukaryota</taxon>
        <taxon>Fungi</taxon>
        <taxon>Dikarya</taxon>
        <taxon>Ascomycota</taxon>
        <taxon>Pezizomycotina</taxon>
        <taxon>Sordariomycetes</taxon>
        <taxon>Hypocreomycetidae</taxon>
        <taxon>Hypocreales</taxon>
        <taxon>Nectriaceae</taxon>
        <taxon>Fusarium</taxon>
        <taxon>Fusarium tricinctum species complex</taxon>
    </lineage>
</organism>
<keyword evidence="1" id="KW-1133">Transmembrane helix</keyword>
<comment type="caution">
    <text evidence="2">The sequence shown here is derived from an EMBL/GenBank/DDBJ whole genome shotgun (WGS) entry which is preliminary data.</text>
</comment>